<keyword evidence="1" id="KW-1133">Transmembrane helix</keyword>
<keyword evidence="1" id="KW-0812">Transmembrane</keyword>
<organism evidence="2 3">
    <name type="scientific">Aquilegia coerulea</name>
    <name type="common">Rocky mountain columbine</name>
    <dbReference type="NCBI Taxonomy" id="218851"/>
    <lineage>
        <taxon>Eukaryota</taxon>
        <taxon>Viridiplantae</taxon>
        <taxon>Streptophyta</taxon>
        <taxon>Embryophyta</taxon>
        <taxon>Tracheophyta</taxon>
        <taxon>Spermatophyta</taxon>
        <taxon>Magnoliopsida</taxon>
        <taxon>Ranunculales</taxon>
        <taxon>Ranunculaceae</taxon>
        <taxon>Thalictroideae</taxon>
        <taxon>Aquilegia</taxon>
    </lineage>
</organism>
<dbReference type="AlphaFoldDB" id="A0A2G5DGY3"/>
<dbReference type="OrthoDB" id="2016444at2759"/>
<evidence type="ECO:0000313" key="2">
    <source>
        <dbReference type="EMBL" id="PIA42497.1"/>
    </source>
</evidence>
<feature type="transmembrane region" description="Helical" evidence="1">
    <location>
        <begin position="12"/>
        <end position="31"/>
    </location>
</feature>
<dbReference type="FunCoup" id="A0A2G5DGY3">
    <property type="interactions" value="1241"/>
</dbReference>
<keyword evidence="1" id="KW-0472">Membrane</keyword>
<protein>
    <recommendedName>
        <fullName evidence="4">Tail fiber</fullName>
    </recommendedName>
</protein>
<sequence length="206" mass="22716">MASSSRRWTSNASSIAARVFFLLIIFQIPLFRVTCRSGMCTTPIEVTSSQLIASEIFPTSVVKALLYPGALANGLIRNRTVPTWDNLLNIYNLTDVKEASALTDLQRLEVLAGSYFSVAGAFVCLLKRGRMNMFGTLLIIWGLVKEGILGKPVTTDPEKAVYVYPTMLIALVCAFMSIKYDLNKIVKSSPRPMAKPLQSSSKSKLR</sequence>
<dbReference type="STRING" id="218851.A0A2G5DGY3"/>
<proteinExistence type="predicted"/>
<keyword evidence="3" id="KW-1185">Reference proteome</keyword>
<reference evidence="2 3" key="1">
    <citation type="submission" date="2017-09" db="EMBL/GenBank/DDBJ databases">
        <title>WGS assembly of Aquilegia coerulea Goldsmith.</title>
        <authorList>
            <person name="Hodges S."/>
            <person name="Kramer E."/>
            <person name="Nordborg M."/>
            <person name="Tomkins J."/>
            <person name="Borevitz J."/>
            <person name="Derieg N."/>
            <person name="Yan J."/>
            <person name="Mihaltcheva S."/>
            <person name="Hayes R.D."/>
            <person name="Rokhsar D."/>
        </authorList>
    </citation>
    <scope>NUCLEOTIDE SEQUENCE [LARGE SCALE GENOMIC DNA]</scope>
    <source>
        <strain evidence="3">cv. Goldsmith</strain>
    </source>
</reference>
<name>A0A2G5DGY3_AQUCA</name>
<evidence type="ECO:0000256" key="1">
    <source>
        <dbReference type="SAM" id="Phobius"/>
    </source>
</evidence>
<dbReference type="EMBL" id="KZ305037">
    <property type="protein sequence ID" value="PIA42497.1"/>
    <property type="molecule type" value="Genomic_DNA"/>
</dbReference>
<accession>A0A2G5DGY3</accession>
<evidence type="ECO:0000313" key="3">
    <source>
        <dbReference type="Proteomes" id="UP000230069"/>
    </source>
</evidence>
<dbReference type="Proteomes" id="UP000230069">
    <property type="component" value="Unassembled WGS sequence"/>
</dbReference>
<evidence type="ECO:0008006" key="4">
    <source>
        <dbReference type="Google" id="ProtNLM"/>
    </source>
</evidence>
<feature type="transmembrane region" description="Helical" evidence="1">
    <location>
        <begin position="162"/>
        <end position="182"/>
    </location>
</feature>
<dbReference type="InParanoid" id="A0A2G5DGY3"/>
<gene>
    <name evidence="2" type="ORF">AQUCO_02000151v1</name>
</gene>
<dbReference type="PANTHER" id="PTHR35288">
    <property type="entry name" value="TAIL FIBER"/>
    <property type="match status" value="1"/>
</dbReference>
<dbReference type="PANTHER" id="PTHR35288:SF1">
    <property type="entry name" value="TAIL FIBER"/>
    <property type="match status" value="1"/>
</dbReference>
<feature type="transmembrane region" description="Helical" evidence="1">
    <location>
        <begin position="133"/>
        <end position="150"/>
    </location>
</feature>